<comment type="caution">
    <text evidence="8">The sequence shown here is derived from an EMBL/GenBank/DDBJ whole genome shotgun (WGS) entry which is preliminary data.</text>
</comment>
<reference evidence="8" key="2">
    <citation type="submission" date="2021-10" db="EMBL/GenBank/DDBJ databases">
        <title>Phylogenomics reveals ancestral predisposition of the termite-cultivated fungus Termitomyces towards a domesticated lifestyle.</title>
        <authorList>
            <person name="Auxier B."/>
            <person name="Grum-Grzhimaylo A."/>
            <person name="Cardenas M.E."/>
            <person name="Lodge J.D."/>
            <person name="Laessoe T."/>
            <person name="Pedersen O."/>
            <person name="Smith M.E."/>
            <person name="Kuyper T.W."/>
            <person name="Franco-Molano E.A."/>
            <person name="Baroni T.J."/>
            <person name="Aanen D.K."/>
        </authorList>
    </citation>
    <scope>NUCLEOTIDE SEQUENCE</scope>
    <source>
        <strain evidence="8">AP01</strain>
        <tissue evidence="8">Mycelium</tissue>
    </source>
</reference>
<evidence type="ECO:0000313" key="8">
    <source>
        <dbReference type="EMBL" id="KAG5644492.1"/>
    </source>
</evidence>
<name>A0A9P7G5L1_9AGAR</name>
<proteinExistence type="predicted"/>
<dbReference type="GO" id="GO:0006607">
    <property type="term" value="P:NLS-bearing protein import into nucleus"/>
    <property type="evidence" value="ECO:0007669"/>
    <property type="project" value="TreeGrafter"/>
</dbReference>
<keyword evidence="9" id="KW-1185">Reference proteome</keyword>
<gene>
    <name evidence="8" type="ORF">DXG03_008319</name>
</gene>
<dbReference type="Proteomes" id="UP000775547">
    <property type="component" value="Unassembled WGS sequence"/>
</dbReference>
<feature type="compositionally biased region" description="Polar residues" evidence="6">
    <location>
        <begin position="275"/>
        <end position="288"/>
    </location>
</feature>
<dbReference type="GO" id="GO:0044613">
    <property type="term" value="C:nuclear pore central transport channel"/>
    <property type="evidence" value="ECO:0007669"/>
    <property type="project" value="TreeGrafter"/>
</dbReference>
<evidence type="ECO:0000259" key="7">
    <source>
        <dbReference type="Pfam" id="PF13874"/>
    </source>
</evidence>
<evidence type="ECO:0000256" key="3">
    <source>
        <dbReference type="ARBA" id="ARBA00023132"/>
    </source>
</evidence>
<keyword evidence="3" id="KW-0653">Protein transport</keyword>
<dbReference type="OrthoDB" id="6162375at2759"/>
<dbReference type="PANTHER" id="PTHR13000">
    <property type="entry name" value="NUCLEOPORIN P54"/>
    <property type="match status" value="1"/>
</dbReference>
<dbReference type="GO" id="GO:0017056">
    <property type="term" value="F:structural constituent of nuclear pore"/>
    <property type="evidence" value="ECO:0007669"/>
    <property type="project" value="TreeGrafter"/>
</dbReference>
<dbReference type="PANTHER" id="PTHR13000:SF0">
    <property type="entry name" value="NUCLEOPORIN P54"/>
    <property type="match status" value="1"/>
</dbReference>
<evidence type="ECO:0000256" key="4">
    <source>
        <dbReference type="ARBA" id="ARBA00023242"/>
    </source>
</evidence>
<protein>
    <recommendedName>
        <fullName evidence="7">Nucleoporin Nup54 alpha-helical domain-containing protein</fullName>
    </recommendedName>
</protein>
<feature type="compositionally biased region" description="Low complexity" evidence="6">
    <location>
        <begin position="190"/>
        <end position="215"/>
    </location>
</feature>
<dbReference type="EMBL" id="JABCKV010000068">
    <property type="protein sequence ID" value="KAG5644492.1"/>
    <property type="molecule type" value="Genomic_DNA"/>
</dbReference>
<dbReference type="Gene3D" id="1.20.5.170">
    <property type="match status" value="1"/>
</dbReference>
<dbReference type="GO" id="GO:0036228">
    <property type="term" value="P:protein localization to nuclear inner membrane"/>
    <property type="evidence" value="ECO:0007669"/>
    <property type="project" value="TreeGrafter"/>
</dbReference>
<keyword evidence="2" id="KW-0813">Transport</keyword>
<feature type="compositionally biased region" description="Low complexity" evidence="6">
    <location>
        <begin position="249"/>
        <end position="268"/>
    </location>
</feature>
<feature type="region of interest" description="Disordered" evidence="6">
    <location>
        <begin position="29"/>
        <end position="288"/>
    </location>
</feature>
<dbReference type="Pfam" id="PF13874">
    <property type="entry name" value="Nup54"/>
    <property type="match status" value="1"/>
</dbReference>
<evidence type="ECO:0000256" key="6">
    <source>
        <dbReference type="SAM" id="MobiDB-lite"/>
    </source>
</evidence>
<feature type="coiled-coil region" evidence="5">
    <location>
        <begin position="410"/>
        <end position="444"/>
    </location>
</feature>
<feature type="compositionally biased region" description="Low complexity" evidence="6">
    <location>
        <begin position="111"/>
        <end position="129"/>
    </location>
</feature>
<keyword evidence="3" id="KW-0509">mRNA transport</keyword>
<keyword evidence="3" id="KW-0811">Translocation</keyword>
<evidence type="ECO:0000313" key="9">
    <source>
        <dbReference type="Proteomes" id="UP000775547"/>
    </source>
</evidence>
<evidence type="ECO:0000256" key="1">
    <source>
        <dbReference type="ARBA" id="ARBA00004567"/>
    </source>
</evidence>
<evidence type="ECO:0000256" key="5">
    <source>
        <dbReference type="SAM" id="Coils"/>
    </source>
</evidence>
<organism evidence="8 9">
    <name type="scientific">Asterophora parasitica</name>
    <dbReference type="NCBI Taxonomy" id="117018"/>
    <lineage>
        <taxon>Eukaryota</taxon>
        <taxon>Fungi</taxon>
        <taxon>Dikarya</taxon>
        <taxon>Basidiomycota</taxon>
        <taxon>Agaricomycotina</taxon>
        <taxon>Agaricomycetes</taxon>
        <taxon>Agaricomycetidae</taxon>
        <taxon>Agaricales</taxon>
        <taxon>Tricholomatineae</taxon>
        <taxon>Lyophyllaceae</taxon>
        <taxon>Asterophora</taxon>
    </lineage>
</organism>
<feature type="region of interest" description="Disordered" evidence="6">
    <location>
        <begin position="585"/>
        <end position="615"/>
    </location>
</feature>
<feature type="compositionally biased region" description="Polar residues" evidence="6">
    <location>
        <begin position="598"/>
        <end position="615"/>
    </location>
</feature>
<dbReference type="Pfam" id="PF13634">
    <property type="entry name" value="Nucleoporin_FG"/>
    <property type="match status" value="3"/>
</dbReference>
<keyword evidence="3" id="KW-0906">Nuclear pore complex</keyword>
<keyword evidence="5" id="KW-0175">Coiled coil</keyword>
<sequence>MSIFGNATVQQQPAAGGLFGNTTNQASGAGLFGGQQQPAAGGLFGQQQPATGGGLFGNTQQQPAAGGGIFGQQQPATGGGLFGGQQQQQPATGGGLFGNVQQQPAGGGLFGQPQPATGGPFGGQQQQPATGGGLFGNTQGQTNPGGGLFGSSTQQQPAATSGGLFGSTTQQPPATTGGGMFGSSTQQPASTTGGLFGSTTQQQTGGLFGPTTQPQQGGGLFGSSTQQPATGGALFGKPAGTGLNINTNTQGSSLFGSTLGQQQQQQPGATGGLFSQPSQSQAKPSLFGSTNTNSLFGAGNTSTLNASALGGQTGGLGISALTRSSAGPAQQQADAQAQHARLLQRIEAVYNAWNPSSPQCRFQHVFYNLVNPNQISLYRQPPNILNELWEKATRENPDPKRLVPVVATGFDDLRERVDAQSRQVEQQKERLKDLTTRLDALAERHSLSNTARLQRAASHQTQLTQRLLAFVQHLHLLIPAIRSSSIRPEEEQLRGQLEDIEEEVRRGRIRGKLNELWALVGAVNAASERGGNGGNGGSGQGEWAVVDEEGLAQIAQILMEQQNGLAHLTKILQTHQKDLGVIMGSGTSGVNGDETNDSIDSSWKSTSTLRASALR</sequence>
<feature type="compositionally biased region" description="Polar residues" evidence="6">
    <location>
        <begin position="150"/>
        <end position="159"/>
    </location>
</feature>
<keyword evidence="4" id="KW-0539">Nucleus</keyword>
<accession>A0A9P7G5L1</accession>
<reference evidence="8" key="1">
    <citation type="submission" date="2020-07" db="EMBL/GenBank/DDBJ databases">
        <authorList>
            <person name="Nieuwenhuis M."/>
            <person name="Van De Peppel L.J.J."/>
        </authorList>
    </citation>
    <scope>NUCLEOTIDE SEQUENCE</scope>
    <source>
        <strain evidence="8">AP01</strain>
        <tissue evidence="8">Mycelium</tissue>
    </source>
</reference>
<evidence type="ECO:0000256" key="2">
    <source>
        <dbReference type="ARBA" id="ARBA00022448"/>
    </source>
</evidence>
<feature type="compositionally biased region" description="Low complexity" evidence="6">
    <location>
        <begin position="166"/>
        <end position="175"/>
    </location>
</feature>
<dbReference type="GO" id="GO:0006999">
    <property type="term" value="P:nuclear pore organization"/>
    <property type="evidence" value="ECO:0007669"/>
    <property type="project" value="TreeGrafter"/>
</dbReference>
<dbReference type="InterPro" id="IPR025712">
    <property type="entry name" value="Nup54_alpha-helical_dom"/>
</dbReference>
<dbReference type="InterPro" id="IPR025574">
    <property type="entry name" value="Nucleoporin_FG_rpt"/>
</dbReference>
<dbReference type="AlphaFoldDB" id="A0A9P7G5L1"/>
<comment type="subcellular location">
    <subcellularLocation>
        <location evidence="1">Nucleus</location>
        <location evidence="1">Nuclear pore complex</location>
    </subcellularLocation>
</comment>
<feature type="domain" description="Nucleoporin Nup54 alpha-helical" evidence="7">
    <location>
        <begin position="381"/>
        <end position="519"/>
    </location>
</feature>
<dbReference type="InterPro" id="IPR024864">
    <property type="entry name" value="Nup54/Nup57/Nup44"/>
</dbReference>